<reference evidence="7" key="1">
    <citation type="submission" date="2022-06" db="EMBL/GenBank/DDBJ databases">
        <title>Diverse halophilic archaea isolated from saline environments.</title>
        <authorList>
            <person name="Cui H.-L."/>
        </authorList>
    </citation>
    <scope>NUCLEOTIDE SEQUENCE</scope>
    <source>
        <strain evidence="7">WLHS1</strain>
    </source>
</reference>
<feature type="transmembrane region" description="Helical" evidence="5">
    <location>
        <begin position="139"/>
        <end position="161"/>
    </location>
</feature>
<keyword evidence="4 5" id="KW-0472">Membrane</keyword>
<dbReference type="PANTHER" id="PTHR37422:SF13">
    <property type="entry name" value="LIPOPOLYSACCHARIDE BIOSYNTHESIS PROTEIN PA4999-RELATED"/>
    <property type="match status" value="1"/>
</dbReference>
<dbReference type="InterPro" id="IPR051533">
    <property type="entry name" value="WaaL-like"/>
</dbReference>
<evidence type="ECO:0000256" key="5">
    <source>
        <dbReference type="SAM" id="Phobius"/>
    </source>
</evidence>
<feature type="transmembrane region" description="Helical" evidence="5">
    <location>
        <begin position="399"/>
        <end position="422"/>
    </location>
</feature>
<evidence type="ECO:0000256" key="1">
    <source>
        <dbReference type="ARBA" id="ARBA00004141"/>
    </source>
</evidence>
<feature type="transmembrane region" description="Helical" evidence="5">
    <location>
        <begin position="452"/>
        <end position="470"/>
    </location>
</feature>
<keyword evidence="8" id="KW-1185">Reference proteome</keyword>
<comment type="subcellular location">
    <subcellularLocation>
        <location evidence="1">Membrane</location>
        <topology evidence="1">Multi-pass membrane protein</topology>
    </subcellularLocation>
</comment>
<dbReference type="KEGG" id="sawl:NGM29_03860"/>
<sequence>MATIDQQPASSLVFDRSDGWFVTGATGLLFACYLGLVVVANATDSVHAWHLAAVAVVPGAVLGCRLTVASSREAVRRGLGLVIILAAATAILAVVYRSRSPGFGLGSIRPLSVVVVFVAIVSFFLLVTDARQYSVGEWVAVGCFAALAAVSLTHTLAFVPSSSQSRWPVWALVVMGSSLVVIPRLVPERVFLWILARLAAAVVLLGLFTYLVGDYSLWIFEVRQWSGSPSLPGIETDVTIMRSIFVNPNSLGVVTFAGFVAAAVEFHRAVATRRPLGGTITAALVGICGLGLFLSNARASMLAAAAAVVIYAGYVVFGRRAVPAVLVATALTITGFLLGMYVDVIDISDSNRFDLWAGSLAAIRDGPLLFGYGAPAGHVIEPYLDGGLSASPHNSYLSVFARFGLVGGLAYLGLVVGSVVAGAIEYREVNVAMLAFAAGWAVHQLFESYTLFWWSPGAVIGSLVIGYLLFGD</sequence>
<keyword evidence="7" id="KW-0436">Ligase</keyword>
<evidence type="ECO:0000313" key="7">
    <source>
        <dbReference type="EMBL" id="UTF54425.1"/>
    </source>
</evidence>
<feature type="transmembrane region" description="Helical" evidence="5">
    <location>
        <begin position="324"/>
        <end position="342"/>
    </location>
</feature>
<feature type="transmembrane region" description="Helical" evidence="5">
    <location>
        <begin position="300"/>
        <end position="317"/>
    </location>
</feature>
<feature type="transmembrane region" description="Helical" evidence="5">
    <location>
        <begin position="240"/>
        <end position="264"/>
    </location>
</feature>
<dbReference type="GeneID" id="73289152"/>
<dbReference type="Proteomes" id="UP001056855">
    <property type="component" value="Chromosome"/>
</dbReference>
<gene>
    <name evidence="7" type="ORF">NGM29_03860</name>
</gene>
<feature type="transmembrane region" description="Helical" evidence="5">
    <location>
        <begin position="276"/>
        <end position="294"/>
    </location>
</feature>
<dbReference type="PANTHER" id="PTHR37422">
    <property type="entry name" value="TEICHURONIC ACID BIOSYNTHESIS PROTEIN TUAE"/>
    <property type="match status" value="1"/>
</dbReference>
<dbReference type="GO" id="GO:0016874">
    <property type="term" value="F:ligase activity"/>
    <property type="evidence" value="ECO:0007669"/>
    <property type="project" value="UniProtKB-KW"/>
</dbReference>
<feature type="transmembrane region" description="Helical" evidence="5">
    <location>
        <begin position="48"/>
        <end position="66"/>
    </location>
</feature>
<feature type="transmembrane region" description="Helical" evidence="5">
    <location>
        <begin position="198"/>
        <end position="220"/>
    </location>
</feature>
<accession>A0A9E7NCH3</accession>
<evidence type="ECO:0000313" key="8">
    <source>
        <dbReference type="Proteomes" id="UP001056855"/>
    </source>
</evidence>
<dbReference type="RefSeq" id="WP_254159083.1">
    <property type="nucleotide sequence ID" value="NZ_CP100355.1"/>
</dbReference>
<proteinExistence type="predicted"/>
<protein>
    <submittedName>
        <fullName evidence="7">O-antigen ligase family protein</fullName>
    </submittedName>
</protein>
<feature type="transmembrane region" description="Helical" evidence="5">
    <location>
        <begin position="20"/>
        <end position="42"/>
    </location>
</feature>
<feature type="transmembrane region" description="Helical" evidence="5">
    <location>
        <begin position="108"/>
        <end position="127"/>
    </location>
</feature>
<feature type="transmembrane region" description="Helical" evidence="5">
    <location>
        <begin position="78"/>
        <end position="96"/>
    </location>
</feature>
<name>A0A9E7NCH3_9EURY</name>
<dbReference type="AlphaFoldDB" id="A0A9E7NCH3"/>
<evidence type="ECO:0000256" key="3">
    <source>
        <dbReference type="ARBA" id="ARBA00022989"/>
    </source>
</evidence>
<dbReference type="GO" id="GO:0016020">
    <property type="term" value="C:membrane"/>
    <property type="evidence" value="ECO:0007669"/>
    <property type="project" value="UniProtKB-SubCell"/>
</dbReference>
<dbReference type="EMBL" id="CP100355">
    <property type="protein sequence ID" value="UTF54425.1"/>
    <property type="molecule type" value="Genomic_DNA"/>
</dbReference>
<dbReference type="Pfam" id="PF04932">
    <property type="entry name" value="Wzy_C"/>
    <property type="match status" value="1"/>
</dbReference>
<keyword evidence="2 5" id="KW-0812">Transmembrane</keyword>
<feature type="transmembrane region" description="Helical" evidence="5">
    <location>
        <begin position="167"/>
        <end position="186"/>
    </location>
</feature>
<evidence type="ECO:0000256" key="4">
    <source>
        <dbReference type="ARBA" id="ARBA00023136"/>
    </source>
</evidence>
<dbReference type="InterPro" id="IPR007016">
    <property type="entry name" value="O-antigen_ligase-rel_domated"/>
</dbReference>
<evidence type="ECO:0000256" key="2">
    <source>
        <dbReference type="ARBA" id="ARBA00022692"/>
    </source>
</evidence>
<evidence type="ECO:0000259" key="6">
    <source>
        <dbReference type="Pfam" id="PF04932"/>
    </source>
</evidence>
<organism evidence="7 8">
    <name type="scientific">Natronosalvus rutilus</name>
    <dbReference type="NCBI Taxonomy" id="2953753"/>
    <lineage>
        <taxon>Archaea</taxon>
        <taxon>Methanobacteriati</taxon>
        <taxon>Methanobacteriota</taxon>
        <taxon>Stenosarchaea group</taxon>
        <taxon>Halobacteria</taxon>
        <taxon>Halobacteriales</taxon>
        <taxon>Natrialbaceae</taxon>
        <taxon>Natronosalvus</taxon>
    </lineage>
</organism>
<feature type="transmembrane region" description="Helical" evidence="5">
    <location>
        <begin position="429"/>
        <end position="446"/>
    </location>
</feature>
<feature type="domain" description="O-antigen ligase-related" evidence="6">
    <location>
        <begin position="284"/>
        <end position="412"/>
    </location>
</feature>
<keyword evidence="3 5" id="KW-1133">Transmembrane helix</keyword>